<feature type="domain" description="Major facilitator superfamily (MFS) profile" evidence="9">
    <location>
        <begin position="1"/>
        <end position="367"/>
    </location>
</feature>
<dbReference type="EMBL" id="BSDI01000001">
    <property type="protein sequence ID" value="GLH94781.1"/>
    <property type="molecule type" value="Genomic_DNA"/>
</dbReference>
<dbReference type="Gene3D" id="1.20.1250.20">
    <property type="entry name" value="MFS general substrate transporter like domains"/>
    <property type="match status" value="1"/>
</dbReference>
<keyword evidence="11" id="KW-1185">Reference proteome</keyword>
<feature type="transmembrane region" description="Helical" evidence="8">
    <location>
        <begin position="223"/>
        <end position="243"/>
    </location>
</feature>
<dbReference type="CDD" id="cd06173">
    <property type="entry name" value="MFS_MefA_like"/>
    <property type="match status" value="1"/>
</dbReference>
<dbReference type="SUPFAM" id="SSF103473">
    <property type="entry name" value="MFS general substrate transporter"/>
    <property type="match status" value="1"/>
</dbReference>
<dbReference type="InterPro" id="IPR011701">
    <property type="entry name" value="MFS"/>
</dbReference>
<comment type="caution">
    <text evidence="10">The sequence shown here is derived from an EMBL/GenBank/DDBJ whole genome shotgun (WGS) entry which is preliminary data.</text>
</comment>
<feature type="compositionally biased region" description="Basic and acidic residues" evidence="7">
    <location>
        <begin position="384"/>
        <end position="397"/>
    </location>
</feature>
<feature type="transmembrane region" description="Helical" evidence="8">
    <location>
        <begin position="317"/>
        <end position="339"/>
    </location>
</feature>
<dbReference type="PANTHER" id="PTHR43266">
    <property type="entry name" value="MACROLIDE-EFFLUX PROTEIN"/>
    <property type="match status" value="1"/>
</dbReference>
<accession>A0ABQ5QJT6</accession>
<keyword evidence="2" id="KW-0813">Transport</keyword>
<feature type="transmembrane region" description="Helical" evidence="8">
    <location>
        <begin position="187"/>
        <end position="211"/>
    </location>
</feature>
<dbReference type="PANTHER" id="PTHR43266:SF2">
    <property type="entry name" value="MAJOR FACILITATOR SUPERFAMILY (MFS) PROFILE DOMAIN-CONTAINING PROTEIN"/>
    <property type="match status" value="1"/>
</dbReference>
<dbReference type="PROSITE" id="PS50850">
    <property type="entry name" value="MFS"/>
    <property type="match status" value="1"/>
</dbReference>
<evidence type="ECO:0000256" key="5">
    <source>
        <dbReference type="ARBA" id="ARBA00022989"/>
    </source>
</evidence>
<evidence type="ECO:0000259" key="9">
    <source>
        <dbReference type="PROSITE" id="PS50850"/>
    </source>
</evidence>
<keyword evidence="6 8" id="KW-0472">Membrane</keyword>
<feature type="transmembrane region" description="Helical" evidence="8">
    <location>
        <begin position="141"/>
        <end position="159"/>
    </location>
</feature>
<feature type="transmembrane region" description="Helical" evidence="8">
    <location>
        <begin position="345"/>
        <end position="363"/>
    </location>
</feature>
<keyword evidence="3" id="KW-1003">Cell membrane</keyword>
<evidence type="ECO:0000256" key="8">
    <source>
        <dbReference type="SAM" id="Phobius"/>
    </source>
</evidence>
<feature type="transmembrane region" description="Helical" evidence="8">
    <location>
        <begin position="285"/>
        <end position="305"/>
    </location>
</feature>
<dbReference type="InterPro" id="IPR036259">
    <property type="entry name" value="MFS_trans_sf"/>
</dbReference>
<feature type="transmembrane region" description="Helical" evidence="8">
    <location>
        <begin position="118"/>
        <end position="135"/>
    </location>
</feature>
<evidence type="ECO:0000256" key="1">
    <source>
        <dbReference type="ARBA" id="ARBA00004651"/>
    </source>
</evidence>
<evidence type="ECO:0000256" key="4">
    <source>
        <dbReference type="ARBA" id="ARBA00022692"/>
    </source>
</evidence>
<dbReference type="InterPro" id="IPR020846">
    <property type="entry name" value="MFS_dom"/>
</dbReference>
<reference evidence="10" key="1">
    <citation type="submission" date="2022-12" db="EMBL/GenBank/DDBJ databases">
        <title>New Phytohabitans aurantiacus sp. RD004123 nov., an actinomycete isolated from soil.</title>
        <authorList>
            <person name="Triningsih D.W."/>
            <person name="Harunari E."/>
            <person name="Igarashi Y."/>
        </authorList>
    </citation>
    <scope>NUCLEOTIDE SEQUENCE</scope>
    <source>
        <strain evidence="10">RD004123</strain>
    </source>
</reference>
<keyword evidence="5 8" id="KW-1133">Transmembrane helix</keyword>
<name>A0ABQ5QJT6_9ACTN</name>
<organism evidence="10 11">
    <name type="scientific">Phytohabitans aurantiacus</name>
    <dbReference type="NCBI Taxonomy" id="3016789"/>
    <lineage>
        <taxon>Bacteria</taxon>
        <taxon>Bacillati</taxon>
        <taxon>Actinomycetota</taxon>
        <taxon>Actinomycetes</taxon>
        <taxon>Micromonosporales</taxon>
        <taxon>Micromonosporaceae</taxon>
    </lineage>
</organism>
<feature type="region of interest" description="Disordered" evidence="7">
    <location>
        <begin position="371"/>
        <end position="403"/>
    </location>
</feature>
<evidence type="ECO:0000256" key="6">
    <source>
        <dbReference type="ARBA" id="ARBA00023136"/>
    </source>
</evidence>
<evidence type="ECO:0000256" key="7">
    <source>
        <dbReference type="SAM" id="MobiDB-lite"/>
    </source>
</evidence>
<evidence type="ECO:0000313" key="11">
    <source>
        <dbReference type="Proteomes" id="UP001144280"/>
    </source>
</evidence>
<proteinExistence type="predicted"/>
<feature type="transmembrane region" description="Helical" evidence="8">
    <location>
        <begin position="25"/>
        <end position="43"/>
    </location>
</feature>
<feature type="transmembrane region" description="Helical" evidence="8">
    <location>
        <begin position="255"/>
        <end position="279"/>
    </location>
</feature>
<evidence type="ECO:0000256" key="2">
    <source>
        <dbReference type="ARBA" id="ARBA00022448"/>
    </source>
</evidence>
<protein>
    <recommendedName>
        <fullName evidence="9">Major facilitator superfamily (MFS) profile domain-containing protein</fullName>
    </recommendedName>
</protein>
<dbReference type="Pfam" id="PF07690">
    <property type="entry name" value="MFS_1"/>
    <property type="match status" value="2"/>
</dbReference>
<keyword evidence="4 8" id="KW-0812">Transmembrane</keyword>
<comment type="subcellular location">
    <subcellularLocation>
        <location evidence="1">Cell membrane</location>
        <topology evidence="1">Multi-pass membrane protein</topology>
    </subcellularLocation>
</comment>
<dbReference type="Proteomes" id="UP001144280">
    <property type="component" value="Unassembled WGS sequence"/>
</dbReference>
<feature type="transmembrane region" description="Helical" evidence="8">
    <location>
        <begin position="50"/>
        <end position="69"/>
    </location>
</feature>
<gene>
    <name evidence="10" type="ORF">Pa4123_00530</name>
</gene>
<feature type="transmembrane region" description="Helical" evidence="8">
    <location>
        <begin position="75"/>
        <end position="97"/>
    </location>
</feature>
<evidence type="ECO:0000313" key="10">
    <source>
        <dbReference type="EMBL" id="GLH94781.1"/>
    </source>
</evidence>
<sequence length="417" mass="42176">MLAATALALALQSSGAGGFSVAALMLAGVAPLVLLAPLAGRLADRVDSRTLLICAGLSQAAICLSLAFADGVGVKIVLVALLASGLAVTQPTLAALLPEMVSRFDLPRASAVNQTANSVGVLLGPALAGLLVGEFGVRVPLLIDSVSYLSLVAAGLLLGTRRGGGMRAKPAAAGVAGAGWTLRQDPIVLAMTAAIAGTVAGVGAVNVVEVFFVRDTLDSSTTVFGLVQATWTAGMLAGGWLLARSVQRARSDGALVDGLMLMLGLCCVAVLASAAVPSWGWLLPLWLFGGVFNGGLNVFSTMIMANRVPAADRGRAFAAQGAAIQGAGLFGFLAGGLLLERFEPRPLVAVCGLAGLLVVLLVAPKVRSATSEVTARPTPGGDRYGGDHEASESRPHPVSELPTDLLGLDALGRAYRC</sequence>
<evidence type="ECO:0000256" key="3">
    <source>
        <dbReference type="ARBA" id="ARBA00022475"/>
    </source>
</evidence>